<dbReference type="Proteomes" id="UP001523262">
    <property type="component" value="Unassembled WGS sequence"/>
</dbReference>
<dbReference type="InterPro" id="IPR036291">
    <property type="entry name" value="NAD(P)-bd_dom_sf"/>
</dbReference>
<organism evidence="3 4">
    <name type="scientific">Neobacillus pocheonensis</name>
    <dbReference type="NCBI Taxonomy" id="363869"/>
    <lineage>
        <taxon>Bacteria</taxon>
        <taxon>Bacillati</taxon>
        <taxon>Bacillota</taxon>
        <taxon>Bacilli</taxon>
        <taxon>Bacillales</taxon>
        <taxon>Bacillaceae</taxon>
        <taxon>Neobacillus</taxon>
    </lineage>
</organism>
<dbReference type="InterPro" id="IPR002347">
    <property type="entry name" value="SDR_fam"/>
</dbReference>
<evidence type="ECO:0000313" key="3">
    <source>
        <dbReference type="EMBL" id="MCM2534405.1"/>
    </source>
</evidence>
<dbReference type="PANTHER" id="PTHR44196:SF1">
    <property type="entry name" value="DEHYDROGENASE_REDUCTASE SDR FAMILY MEMBER 7B"/>
    <property type="match status" value="1"/>
</dbReference>
<comment type="similarity">
    <text evidence="1">Belongs to the short-chain dehydrogenases/reductases (SDR) family.</text>
</comment>
<sequence>MNLGLKDKTALVTGGSKGIGKAIAVAFAKEGTNVVICGRGEEALKEAAAEIEKLGGNVLALQADLTKQSDVEHLVSSAIDRFKSIDILVNNAGIASGFDDFETLDIKAGSIYLM</sequence>
<dbReference type="CDD" id="cd05233">
    <property type="entry name" value="SDR_c"/>
    <property type="match status" value="1"/>
</dbReference>
<dbReference type="Gene3D" id="3.40.50.720">
    <property type="entry name" value="NAD(P)-binding Rossmann-like Domain"/>
    <property type="match status" value="1"/>
</dbReference>
<dbReference type="PANTHER" id="PTHR44196">
    <property type="entry name" value="DEHYDROGENASE/REDUCTASE SDR FAMILY MEMBER 7B"/>
    <property type="match status" value="1"/>
</dbReference>
<dbReference type="PRINTS" id="PR00081">
    <property type="entry name" value="GDHRDH"/>
</dbReference>
<keyword evidence="2" id="KW-0560">Oxidoreductase</keyword>
<evidence type="ECO:0000313" key="4">
    <source>
        <dbReference type="Proteomes" id="UP001523262"/>
    </source>
</evidence>
<name>A0ABT0WDK7_9BACI</name>
<dbReference type="SUPFAM" id="SSF51735">
    <property type="entry name" value="NAD(P)-binding Rossmann-fold domains"/>
    <property type="match status" value="1"/>
</dbReference>
<protein>
    <submittedName>
        <fullName evidence="3">SDR family NAD(P)-dependent oxidoreductase</fullName>
    </submittedName>
</protein>
<proteinExistence type="inferred from homology"/>
<dbReference type="EMBL" id="JAMQCR010000002">
    <property type="protein sequence ID" value="MCM2534405.1"/>
    <property type="molecule type" value="Genomic_DNA"/>
</dbReference>
<comment type="caution">
    <text evidence="3">The sequence shown here is derived from an EMBL/GenBank/DDBJ whole genome shotgun (WGS) entry which is preliminary data.</text>
</comment>
<keyword evidence="4" id="KW-1185">Reference proteome</keyword>
<reference evidence="3 4" key="1">
    <citation type="submission" date="2022-06" db="EMBL/GenBank/DDBJ databases">
        <authorList>
            <person name="Jeon C.O."/>
        </authorList>
    </citation>
    <scope>NUCLEOTIDE SEQUENCE [LARGE SCALE GENOMIC DNA]</scope>
    <source>
        <strain evidence="3 4">KCTC 13943</strain>
    </source>
</reference>
<evidence type="ECO:0000256" key="1">
    <source>
        <dbReference type="ARBA" id="ARBA00006484"/>
    </source>
</evidence>
<dbReference type="Pfam" id="PF00106">
    <property type="entry name" value="adh_short"/>
    <property type="match status" value="1"/>
</dbReference>
<gene>
    <name evidence="3" type="ORF">NDK43_21180</name>
</gene>
<accession>A0ABT0WDK7</accession>
<evidence type="ECO:0000256" key="2">
    <source>
        <dbReference type="ARBA" id="ARBA00023002"/>
    </source>
</evidence>